<dbReference type="AlphaFoldDB" id="A0A149TN09"/>
<feature type="domain" description="Phage tail lysozyme" evidence="3">
    <location>
        <begin position="536"/>
        <end position="669"/>
    </location>
</feature>
<evidence type="ECO:0000259" key="3">
    <source>
        <dbReference type="Pfam" id="PF18013"/>
    </source>
</evidence>
<sequence length="756" mass="79207">MASTGSYQLSFGFDLKGATNALKGFNNQLKATQAPGIALNNQLKQFGKITGIKDITKNVTNLTGKVATASKVVGGLVGLGSLAGIADMIKGFSDMSQQVENLSGKLGVASTALRGLQGAGSLTGLGNSFVATTEHVQDVQRRYKNGTASGDEQAAIHSMGLNNRMSSDQWTKTALQKTSNDMNAGMSAATARSRLGAAGVDPALMGLIEQAKNAHKSVSQYYDDMNARAQKLLRTNEQNTAAGAQLRQSFQGVGLAIQGFGNSIASKLTPALTPMLDQFSNWLATSPQANQLIDQISSGIAGLAKWVGSINWAGMAQGAMGVVNSLGGLKGIVEILVGFKVASWAVGATTSLMRFGSVAMKLAELGSLTELFGALGTAIAAIAAPVAIAVGVVAALGVAAYELYQHWDTVGPYFKATWDTVKDIFGGAIKAIQPLTDLVSTTFSGMWDGVKAVFDAGWSYISPIFDKVKGALNWIAGTKVGKAIGFVAKPLVDDFNKNLTAEKAAQASSSGSPADAAAGSTTTRAIPQNSQGYKMAPQAISELMGLGLNKANATGYAANMLKESNFNPFARGDGGHAYGIGQWHEDRQAAYAKMFGHSMQSVTDLQQARREQEKFYVAESKTATGGNVFQKLQNNNDPRLAAATVSKFYERPANTWGEMRGRADIASNISASPASSDTMLAKLTDSNNRLADINNKQATTEAKATQSQITASQSQSFTHQMNIEVADGRIQARAKSGGGMTIAPPRVHQALPSAIV</sequence>
<dbReference type="InterPro" id="IPR041219">
    <property type="entry name" value="Phage_lysozyme2"/>
</dbReference>
<feature type="compositionally biased region" description="Low complexity" evidence="1">
    <location>
        <begin position="504"/>
        <end position="520"/>
    </location>
</feature>
<feature type="compositionally biased region" description="Polar residues" evidence="1">
    <location>
        <begin position="521"/>
        <end position="530"/>
    </location>
</feature>
<keyword evidence="2" id="KW-0812">Transmembrane</keyword>
<protein>
    <recommendedName>
        <fullName evidence="3">Phage tail lysozyme domain-containing protein</fullName>
    </recommendedName>
</protein>
<feature type="transmembrane region" description="Helical" evidence="2">
    <location>
        <begin position="371"/>
        <end position="398"/>
    </location>
</feature>
<organism evidence="4 5">
    <name type="scientific">Gluconobacter albidus</name>
    <dbReference type="NCBI Taxonomy" id="318683"/>
    <lineage>
        <taxon>Bacteria</taxon>
        <taxon>Pseudomonadati</taxon>
        <taxon>Pseudomonadota</taxon>
        <taxon>Alphaproteobacteria</taxon>
        <taxon>Acetobacterales</taxon>
        <taxon>Acetobacteraceae</taxon>
        <taxon>Gluconobacter</taxon>
    </lineage>
</organism>
<evidence type="ECO:0000256" key="2">
    <source>
        <dbReference type="SAM" id="Phobius"/>
    </source>
</evidence>
<evidence type="ECO:0000313" key="4">
    <source>
        <dbReference type="EMBL" id="KXV50763.1"/>
    </source>
</evidence>
<dbReference type="Gene3D" id="1.10.530.10">
    <property type="match status" value="1"/>
</dbReference>
<keyword evidence="2" id="KW-0472">Membrane</keyword>
<dbReference type="OrthoDB" id="7271302at2"/>
<dbReference type="RefSeq" id="WP_062105872.1">
    <property type="nucleotide sequence ID" value="NZ_LHZR01000069.1"/>
</dbReference>
<evidence type="ECO:0000256" key="1">
    <source>
        <dbReference type="SAM" id="MobiDB-lite"/>
    </source>
</evidence>
<proteinExistence type="predicted"/>
<keyword evidence="2" id="KW-1133">Transmembrane helix</keyword>
<accession>A0A149TN09</accession>
<gene>
    <name evidence="4" type="ORF">AD945_01285</name>
</gene>
<feature type="region of interest" description="Disordered" evidence="1">
    <location>
        <begin position="503"/>
        <end position="530"/>
    </location>
</feature>
<dbReference type="PATRIC" id="fig|318683.6.peg.2794"/>
<name>A0A149TN09_9PROT</name>
<comment type="caution">
    <text evidence="4">The sequence shown here is derived from an EMBL/GenBank/DDBJ whole genome shotgun (WGS) entry which is preliminary data.</text>
</comment>
<dbReference type="Proteomes" id="UP000075636">
    <property type="component" value="Unassembled WGS sequence"/>
</dbReference>
<evidence type="ECO:0000313" key="5">
    <source>
        <dbReference type="Proteomes" id="UP000075636"/>
    </source>
</evidence>
<dbReference type="EMBL" id="LHZR01000069">
    <property type="protein sequence ID" value="KXV50763.1"/>
    <property type="molecule type" value="Genomic_DNA"/>
</dbReference>
<reference evidence="4 5" key="1">
    <citation type="submission" date="2015-06" db="EMBL/GenBank/DDBJ databases">
        <title>Improved classification and identification of acetic acid bacteria using matrix-assisted laser desorption/ionization time-of-flight mass spectrometry; Gluconobacter nephelii and Gluconobacter uchimurae are later heterotypic synonyms of Gluconobacter japonicus and Gluconobacter oxydans, respectively.</title>
        <authorList>
            <person name="Li L."/>
            <person name="Cleenwerck I."/>
            <person name="De Vuyst L."/>
            <person name="Vandamme P."/>
        </authorList>
    </citation>
    <scope>NUCLEOTIDE SEQUENCE [LARGE SCALE GENOMIC DNA]</scope>
    <source>
        <strain evidence="4 5">LMG 1768</strain>
    </source>
</reference>
<dbReference type="Pfam" id="PF18013">
    <property type="entry name" value="Phage_lysozyme2"/>
    <property type="match status" value="1"/>
</dbReference>